<comment type="caution">
    <text evidence="6">The sequence shown here is derived from an EMBL/GenBank/DDBJ whole genome shotgun (WGS) entry which is preliminary data.</text>
</comment>
<dbReference type="Proteomes" id="UP000451233">
    <property type="component" value="Unassembled WGS sequence"/>
</dbReference>
<dbReference type="InterPro" id="IPR010998">
    <property type="entry name" value="Integrase_recombinase_N"/>
</dbReference>
<evidence type="ECO:0000256" key="3">
    <source>
        <dbReference type="ARBA" id="ARBA00023172"/>
    </source>
</evidence>
<evidence type="ECO:0000256" key="4">
    <source>
        <dbReference type="PROSITE-ProRule" id="PRU01248"/>
    </source>
</evidence>
<evidence type="ECO:0000256" key="2">
    <source>
        <dbReference type="ARBA" id="ARBA00023125"/>
    </source>
</evidence>
<reference evidence="6 7" key="1">
    <citation type="submission" date="2019-11" db="EMBL/GenBank/DDBJ databases">
        <title>Pedobacter sp. HMF7056 Genome sequencing and assembly.</title>
        <authorList>
            <person name="Kang H."/>
            <person name="Kim H."/>
            <person name="Joh K."/>
        </authorList>
    </citation>
    <scope>NUCLEOTIDE SEQUENCE [LARGE SCALE GENOMIC DNA]</scope>
    <source>
        <strain evidence="6 7">HMF7056</strain>
    </source>
</reference>
<organism evidence="6 7">
    <name type="scientific">Hufsiella ginkgonis</name>
    <dbReference type="NCBI Taxonomy" id="2695274"/>
    <lineage>
        <taxon>Bacteria</taxon>
        <taxon>Pseudomonadati</taxon>
        <taxon>Bacteroidota</taxon>
        <taxon>Sphingobacteriia</taxon>
        <taxon>Sphingobacteriales</taxon>
        <taxon>Sphingobacteriaceae</taxon>
        <taxon>Hufsiella</taxon>
    </lineage>
</organism>
<dbReference type="SUPFAM" id="SSF56349">
    <property type="entry name" value="DNA breaking-rejoining enzymes"/>
    <property type="match status" value="1"/>
</dbReference>
<dbReference type="InterPro" id="IPR013762">
    <property type="entry name" value="Integrase-like_cat_sf"/>
</dbReference>
<keyword evidence="3" id="KW-0233">DNA recombination</keyword>
<dbReference type="InterPro" id="IPR011010">
    <property type="entry name" value="DNA_brk_join_enz"/>
</dbReference>
<name>A0A7K1Y128_9SPHI</name>
<dbReference type="GO" id="GO:0006310">
    <property type="term" value="P:DNA recombination"/>
    <property type="evidence" value="ECO:0007669"/>
    <property type="project" value="UniProtKB-KW"/>
</dbReference>
<dbReference type="GO" id="GO:0003677">
    <property type="term" value="F:DNA binding"/>
    <property type="evidence" value="ECO:0007669"/>
    <property type="project" value="UniProtKB-UniRule"/>
</dbReference>
<accession>A0A7K1Y128</accession>
<dbReference type="InterPro" id="IPR044068">
    <property type="entry name" value="CB"/>
</dbReference>
<keyword evidence="2 4" id="KW-0238">DNA-binding</keyword>
<dbReference type="RefSeq" id="WP_160907789.1">
    <property type="nucleotide sequence ID" value="NZ_WVHS01000003.1"/>
</dbReference>
<keyword evidence="1" id="KW-0229">DNA integration</keyword>
<sequence>MKPKWEGPFLYEPPNGDLKKDWFVWLNYQHPITGKMERAGRYNVGFNQYKTKAERRQHGKALIIVLDELLKDGWTPYEEYSVFTAQRNTSLVGLIDDYLEHCKSSVPDSLSDNTYQKYQQQLNLFKDWVLSSGYGNVDIGDVKKALVTSFMEHHRAKRGWSGKTYNDYLNNITTFFNYYHNNYDDLVDKVPTRSLSRKKVHHPGNKAWNDWQFKRLKEMMLDNGDRLLYTFCSFIYYAALRNEAEAIYLRAGDFNFRTKTLVIDSGTAKNRTTEYIPLYPDFLDLLYELGIDKMPPEYYIFGKPRDIRNLSATEFRIGAPYPLGQDYFAGKFRPYKVAMGIPPTEHGIYRYKHTRAQHLGEDGEDLYKIMKLLRHRDLATTMIYMRGLGVDTQNTDYKKGRNFND</sequence>
<dbReference type="GO" id="GO:0015074">
    <property type="term" value="P:DNA integration"/>
    <property type="evidence" value="ECO:0007669"/>
    <property type="project" value="UniProtKB-KW"/>
</dbReference>
<dbReference type="AlphaFoldDB" id="A0A7K1Y128"/>
<keyword evidence="7" id="KW-1185">Reference proteome</keyword>
<protein>
    <submittedName>
        <fullName evidence="6">Tyrosine-type recombinase/integrase</fullName>
    </submittedName>
</protein>
<dbReference type="EMBL" id="WVHS01000003">
    <property type="protein sequence ID" value="MXV16817.1"/>
    <property type="molecule type" value="Genomic_DNA"/>
</dbReference>
<evidence type="ECO:0000313" key="7">
    <source>
        <dbReference type="Proteomes" id="UP000451233"/>
    </source>
</evidence>
<proteinExistence type="predicted"/>
<gene>
    <name evidence="6" type="ORF">GS398_16060</name>
</gene>
<evidence type="ECO:0000256" key="1">
    <source>
        <dbReference type="ARBA" id="ARBA00022908"/>
    </source>
</evidence>
<dbReference type="Gene3D" id="1.10.150.130">
    <property type="match status" value="1"/>
</dbReference>
<evidence type="ECO:0000313" key="6">
    <source>
        <dbReference type="EMBL" id="MXV16817.1"/>
    </source>
</evidence>
<feature type="domain" description="Core-binding (CB)" evidence="5">
    <location>
        <begin position="89"/>
        <end position="180"/>
    </location>
</feature>
<dbReference type="PANTHER" id="PTHR30349">
    <property type="entry name" value="PHAGE INTEGRASE-RELATED"/>
    <property type="match status" value="1"/>
</dbReference>
<evidence type="ECO:0000259" key="5">
    <source>
        <dbReference type="PROSITE" id="PS51900"/>
    </source>
</evidence>
<dbReference type="InterPro" id="IPR050090">
    <property type="entry name" value="Tyrosine_recombinase_XerCD"/>
</dbReference>
<dbReference type="Pfam" id="PF00589">
    <property type="entry name" value="Phage_integrase"/>
    <property type="match status" value="1"/>
</dbReference>
<dbReference type="CDD" id="cd00397">
    <property type="entry name" value="DNA_BRE_C"/>
    <property type="match status" value="1"/>
</dbReference>
<dbReference type="Gene3D" id="1.10.443.10">
    <property type="entry name" value="Intergrase catalytic core"/>
    <property type="match status" value="1"/>
</dbReference>
<dbReference type="PROSITE" id="PS51900">
    <property type="entry name" value="CB"/>
    <property type="match status" value="1"/>
</dbReference>
<dbReference type="InterPro" id="IPR002104">
    <property type="entry name" value="Integrase_catalytic"/>
</dbReference>